<protein>
    <recommendedName>
        <fullName evidence="1">site-specific DNA-methyltransferase (adenine-specific)</fullName>
        <ecNumber evidence="1">2.1.1.72</ecNumber>
    </recommendedName>
</protein>
<keyword evidence="4" id="KW-0949">S-adenosyl-L-methionine</keyword>
<evidence type="ECO:0000256" key="5">
    <source>
        <dbReference type="ARBA" id="ARBA00047942"/>
    </source>
</evidence>
<dbReference type="Gene3D" id="3.40.50.150">
    <property type="entry name" value="Vaccinia Virus protein VP39"/>
    <property type="match status" value="1"/>
</dbReference>
<dbReference type="SUPFAM" id="SSF53335">
    <property type="entry name" value="S-adenosyl-L-methionine-dependent methyltransferases"/>
    <property type="match status" value="1"/>
</dbReference>
<evidence type="ECO:0000259" key="6">
    <source>
        <dbReference type="Pfam" id="PF07669"/>
    </source>
</evidence>
<name>A0AAC9TVR0_9SPIR</name>
<dbReference type="GO" id="GO:0032259">
    <property type="term" value="P:methylation"/>
    <property type="evidence" value="ECO:0007669"/>
    <property type="project" value="UniProtKB-KW"/>
</dbReference>
<dbReference type="InterPro" id="IPR029063">
    <property type="entry name" value="SAM-dependent_MTases_sf"/>
</dbReference>
<dbReference type="PANTHER" id="PTHR33841:SF1">
    <property type="entry name" value="DNA METHYLTRANSFERASE A"/>
    <property type="match status" value="1"/>
</dbReference>
<accession>A0AAC9TVR0</accession>
<keyword evidence="8" id="KW-1185">Reference proteome</keyword>
<keyword evidence="2" id="KW-0489">Methyltransferase</keyword>
<evidence type="ECO:0000256" key="1">
    <source>
        <dbReference type="ARBA" id="ARBA00011900"/>
    </source>
</evidence>
<organism evidence="7 8">
    <name type="scientific">Brachyspira hampsonii</name>
    <dbReference type="NCBI Taxonomy" id="1287055"/>
    <lineage>
        <taxon>Bacteria</taxon>
        <taxon>Pseudomonadati</taxon>
        <taxon>Spirochaetota</taxon>
        <taxon>Spirochaetia</taxon>
        <taxon>Brachyspirales</taxon>
        <taxon>Brachyspiraceae</taxon>
        <taxon>Brachyspira</taxon>
    </lineage>
</organism>
<dbReference type="PROSITE" id="PS00092">
    <property type="entry name" value="N6_MTASE"/>
    <property type="match status" value="1"/>
</dbReference>
<dbReference type="EMBL" id="CP019914">
    <property type="protein sequence ID" value="ASJ22147.1"/>
    <property type="molecule type" value="Genomic_DNA"/>
</dbReference>
<keyword evidence="3" id="KW-0808">Transferase</keyword>
<dbReference type="EC" id="2.1.1.72" evidence="1"/>
<evidence type="ECO:0000256" key="4">
    <source>
        <dbReference type="ARBA" id="ARBA00022691"/>
    </source>
</evidence>
<dbReference type="InterPro" id="IPR002052">
    <property type="entry name" value="DNA_methylase_N6_adenine_CS"/>
</dbReference>
<dbReference type="Pfam" id="PF07669">
    <property type="entry name" value="Eco57I"/>
    <property type="match status" value="1"/>
</dbReference>
<dbReference type="InterPro" id="IPR011639">
    <property type="entry name" value="MethylTrfase_TaqI-like_dom"/>
</dbReference>
<feature type="domain" description="Type II methyltransferase M.TaqI-like" evidence="6">
    <location>
        <begin position="7"/>
        <end position="69"/>
    </location>
</feature>
<proteinExistence type="predicted"/>
<dbReference type="InterPro" id="IPR050953">
    <property type="entry name" value="N4_N6_ade-DNA_methylase"/>
</dbReference>
<evidence type="ECO:0000256" key="3">
    <source>
        <dbReference type="ARBA" id="ARBA00022679"/>
    </source>
</evidence>
<dbReference type="GO" id="GO:0006304">
    <property type="term" value="P:DNA modification"/>
    <property type="evidence" value="ECO:0007669"/>
    <property type="project" value="InterPro"/>
</dbReference>
<dbReference type="Proteomes" id="UP000264880">
    <property type="component" value="Chromosome"/>
</dbReference>
<dbReference type="GO" id="GO:0009007">
    <property type="term" value="F:site-specific DNA-methyltransferase (adenine-specific) activity"/>
    <property type="evidence" value="ECO:0007669"/>
    <property type="project" value="UniProtKB-EC"/>
</dbReference>
<dbReference type="KEGG" id="bhp:BHAMNSH16_11085"/>
<gene>
    <name evidence="7" type="ORF">BHAMNSH16_11085</name>
</gene>
<comment type="catalytic activity">
    <reaction evidence="5">
        <text>a 2'-deoxyadenosine in DNA + S-adenosyl-L-methionine = an N(6)-methyl-2'-deoxyadenosine in DNA + S-adenosyl-L-homocysteine + H(+)</text>
        <dbReference type="Rhea" id="RHEA:15197"/>
        <dbReference type="Rhea" id="RHEA-COMP:12418"/>
        <dbReference type="Rhea" id="RHEA-COMP:12419"/>
        <dbReference type="ChEBI" id="CHEBI:15378"/>
        <dbReference type="ChEBI" id="CHEBI:57856"/>
        <dbReference type="ChEBI" id="CHEBI:59789"/>
        <dbReference type="ChEBI" id="CHEBI:90615"/>
        <dbReference type="ChEBI" id="CHEBI:90616"/>
        <dbReference type="EC" id="2.1.1.72"/>
    </reaction>
</comment>
<dbReference type="AlphaFoldDB" id="A0AAC9TVR0"/>
<evidence type="ECO:0000313" key="8">
    <source>
        <dbReference type="Proteomes" id="UP000264880"/>
    </source>
</evidence>
<dbReference type="PANTHER" id="PTHR33841">
    <property type="entry name" value="DNA METHYLTRANSFERASE YEEA-RELATED"/>
    <property type="match status" value="1"/>
</dbReference>
<evidence type="ECO:0000313" key="7">
    <source>
        <dbReference type="EMBL" id="ASJ22147.1"/>
    </source>
</evidence>
<evidence type="ECO:0000256" key="2">
    <source>
        <dbReference type="ARBA" id="ARBA00022603"/>
    </source>
</evidence>
<sequence length="70" mass="8187">MLQLVGEDEFKSVFKAGGFDVVIGNPPYVRMQTLSDTNKETVNYYNNIYTDYVKGNYDLYIIFFYKAFSM</sequence>
<dbReference type="GO" id="GO:0003676">
    <property type="term" value="F:nucleic acid binding"/>
    <property type="evidence" value="ECO:0007669"/>
    <property type="project" value="InterPro"/>
</dbReference>
<reference evidence="7 8" key="1">
    <citation type="submission" date="2017-02" db="EMBL/GenBank/DDBJ databases">
        <title>Complete genome sequence of Brachyspira hampsonii genomovar I strain NSH-16 (ATCC BAA-2463).</title>
        <authorList>
            <person name="Mirajkar N.S."/>
            <person name="Gebhart C.J."/>
        </authorList>
    </citation>
    <scope>NUCLEOTIDE SEQUENCE [LARGE SCALE GENOMIC DNA]</scope>
    <source>
        <strain evidence="7 8">NSH-16</strain>
    </source>
</reference>